<evidence type="ECO:0000259" key="4">
    <source>
        <dbReference type="PROSITE" id="PS50106"/>
    </source>
</evidence>
<dbReference type="GO" id="GO:0006508">
    <property type="term" value="P:proteolysis"/>
    <property type="evidence" value="ECO:0007669"/>
    <property type="project" value="UniProtKB-KW"/>
</dbReference>
<feature type="transmembrane region" description="Helical" evidence="3">
    <location>
        <begin position="7"/>
        <end position="25"/>
    </location>
</feature>
<proteinExistence type="predicted"/>
<evidence type="ECO:0000313" key="6">
    <source>
        <dbReference type="Proteomes" id="UP000808349"/>
    </source>
</evidence>
<dbReference type="SUPFAM" id="SSF50156">
    <property type="entry name" value="PDZ domain-like"/>
    <property type="match status" value="1"/>
</dbReference>
<dbReference type="Pfam" id="PF13365">
    <property type="entry name" value="Trypsin_2"/>
    <property type="match status" value="1"/>
</dbReference>
<dbReference type="Gene3D" id="2.30.42.10">
    <property type="match status" value="1"/>
</dbReference>
<dbReference type="PANTHER" id="PTHR43343:SF3">
    <property type="entry name" value="PROTEASE DO-LIKE 8, CHLOROPLASTIC"/>
    <property type="match status" value="1"/>
</dbReference>
<comment type="caution">
    <text evidence="5">The sequence shown here is derived from an EMBL/GenBank/DDBJ whole genome shotgun (WGS) entry which is preliminary data.</text>
</comment>
<evidence type="ECO:0000256" key="3">
    <source>
        <dbReference type="SAM" id="Phobius"/>
    </source>
</evidence>
<dbReference type="PRINTS" id="PR00834">
    <property type="entry name" value="PROTEASES2C"/>
</dbReference>
<dbReference type="Gene3D" id="2.40.10.120">
    <property type="match status" value="1"/>
</dbReference>
<evidence type="ECO:0000256" key="1">
    <source>
        <dbReference type="ARBA" id="ARBA00022670"/>
    </source>
</evidence>
<dbReference type="InterPro" id="IPR009003">
    <property type="entry name" value="Peptidase_S1_PA"/>
</dbReference>
<dbReference type="Pfam" id="PF13180">
    <property type="entry name" value="PDZ_2"/>
    <property type="match status" value="1"/>
</dbReference>
<reference evidence="5 6" key="1">
    <citation type="submission" date="2020-10" db="EMBL/GenBank/DDBJ databases">
        <title>Connecting structure to function with the recovery of over 1000 high-quality activated sludge metagenome-assembled genomes encoding full-length rRNA genes using long-read sequencing.</title>
        <authorList>
            <person name="Singleton C.M."/>
            <person name="Petriglieri F."/>
            <person name="Kristensen J.M."/>
            <person name="Kirkegaard R.H."/>
            <person name="Michaelsen T.Y."/>
            <person name="Andersen M.H."/>
            <person name="Karst S.M."/>
            <person name="Dueholm M.S."/>
            <person name="Nielsen P.H."/>
            <person name="Albertsen M."/>
        </authorList>
    </citation>
    <scope>NUCLEOTIDE SEQUENCE [LARGE SCALE GENOMIC DNA]</scope>
    <source>
        <strain evidence="5">Ribe_18-Q3-R11-54_BAT3C.373</strain>
    </source>
</reference>
<dbReference type="InterPro" id="IPR001940">
    <property type="entry name" value="Peptidase_S1C"/>
</dbReference>
<feature type="domain" description="PDZ" evidence="4">
    <location>
        <begin position="301"/>
        <end position="392"/>
    </location>
</feature>
<dbReference type="AlphaFoldDB" id="A0A9D7S695"/>
<organism evidence="5 6">
    <name type="scientific">Candidatus Defluviibacterium haderslevense</name>
    <dbReference type="NCBI Taxonomy" id="2981993"/>
    <lineage>
        <taxon>Bacteria</taxon>
        <taxon>Pseudomonadati</taxon>
        <taxon>Bacteroidota</taxon>
        <taxon>Saprospiria</taxon>
        <taxon>Saprospirales</taxon>
        <taxon>Saprospiraceae</taxon>
        <taxon>Candidatus Defluviibacterium</taxon>
    </lineage>
</organism>
<keyword evidence="3" id="KW-0812">Transmembrane</keyword>
<keyword evidence="3" id="KW-1133">Transmembrane helix</keyword>
<keyword evidence="3" id="KW-0472">Membrane</keyword>
<dbReference type="InterPro" id="IPR001478">
    <property type="entry name" value="PDZ"/>
</dbReference>
<dbReference type="PANTHER" id="PTHR43343">
    <property type="entry name" value="PEPTIDASE S12"/>
    <property type="match status" value="1"/>
</dbReference>
<sequence>MNRIISYGIAGFIGGLVAFGGIQFVDNQTKSKNTTEQTQSAQRVNQSTSFNASVGPDFSVAAEKGMNAVVQINAQESDKLVRQNEERNNPFKDHPLFREFNFPGFGGYMPKKGSGSGVIYSSDGYIVTNNHVVEFADEIEVILKDGKKYSAKKIGTDPRTDLAIIKIEATNLPVLQMANSDDLKIGSWVLAVGNPFGYLTSTVTAGIVSAKGRDLNLINNQMEDENPFSNYQQLNSRTNQGIEEFIQTDAAVNPGNSGGALVDEQGRLLGINSAIASKTGYYSGYSFAIPVNLMNKVVKELISKGSFNRGRLGISVSEIDENSFKELNLFSKDGVIIESLEENSSAKYAGLQEKDAIIGINGKDVKNYDDLQRIVGLTKVGETLNIKIIRNGSVRDIPVKILKGI</sequence>
<dbReference type="InterPro" id="IPR036034">
    <property type="entry name" value="PDZ_sf"/>
</dbReference>
<evidence type="ECO:0000256" key="2">
    <source>
        <dbReference type="ARBA" id="ARBA00022801"/>
    </source>
</evidence>
<keyword evidence="1" id="KW-0645">Protease</keyword>
<dbReference type="GO" id="GO:0004252">
    <property type="term" value="F:serine-type endopeptidase activity"/>
    <property type="evidence" value="ECO:0007669"/>
    <property type="project" value="InterPro"/>
</dbReference>
<dbReference type="SMART" id="SM00228">
    <property type="entry name" value="PDZ"/>
    <property type="match status" value="1"/>
</dbReference>
<dbReference type="Proteomes" id="UP000808349">
    <property type="component" value="Unassembled WGS sequence"/>
</dbReference>
<keyword evidence="2" id="KW-0378">Hydrolase</keyword>
<protein>
    <submittedName>
        <fullName evidence="5">Trypsin-like peptidase domain-containing protein</fullName>
    </submittedName>
</protein>
<dbReference type="EMBL" id="JADKFW010000004">
    <property type="protein sequence ID" value="MBK9716146.1"/>
    <property type="molecule type" value="Genomic_DNA"/>
</dbReference>
<dbReference type="SUPFAM" id="SSF50494">
    <property type="entry name" value="Trypsin-like serine proteases"/>
    <property type="match status" value="1"/>
</dbReference>
<dbReference type="PROSITE" id="PS50106">
    <property type="entry name" value="PDZ"/>
    <property type="match status" value="1"/>
</dbReference>
<evidence type="ECO:0000313" key="5">
    <source>
        <dbReference type="EMBL" id="MBK9716146.1"/>
    </source>
</evidence>
<dbReference type="InterPro" id="IPR051201">
    <property type="entry name" value="Chloro_Bact_Ser_Proteases"/>
</dbReference>
<accession>A0A9D7S695</accession>
<name>A0A9D7S695_9BACT</name>
<gene>
    <name evidence="5" type="ORF">IPO85_01220</name>
</gene>